<dbReference type="InterPro" id="IPR026966">
    <property type="entry name" value="Neurofascin/L1/NrCAM_C"/>
</dbReference>
<keyword evidence="3" id="KW-1133">Transmembrane helix</keyword>
<reference evidence="7" key="2">
    <citation type="submission" date="2016-06" db="EMBL/GenBank/DDBJ databases">
        <title>The genome of a short-lived fish provides insights into sex chromosome evolution and the genetic control of aging.</title>
        <authorList>
            <person name="Reichwald K."/>
            <person name="Felder M."/>
            <person name="Petzold A."/>
            <person name="Koch P."/>
            <person name="Groth M."/>
            <person name="Platzer M."/>
        </authorList>
    </citation>
    <scope>NUCLEOTIDE SEQUENCE</scope>
    <source>
        <tissue evidence="7">Brain</tissue>
    </source>
</reference>
<feature type="compositionally biased region" description="Polar residues" evidence="5">
    <location>
        <begin position="150"/>
        <end position="162"/>
    </location>
</feature>
<evidence type="ECO:0000256" key="4">
    <source>
        <dbReference type="ARBA" id="ARBA00023136"/>
    </source>
</evidence>
<name>A0A1A7XLV2_9TELE</name>
<evidence type="ECO:0000256" key="1">
    <source>
        <dbReference type="ARBA" id="ARBA00004167"/>
    </source>
</evidence>
<protein>
    <submittedName>
        <fullName evidence="7">Neural adhesion molecule L1.1</fullName>
    </submittedName>
</protein>
<accession>A0A1A7XLV2</accession>
<keyword evidence="2" id="KW-0812">Transmembrane</keyword>
<gene>
    <name evidence="7" type="primary">NADL1.1</name>
</gene>
<evidence type="ECO:0000256" key="5">
    <source>
        <dbReference type="SAM" id="MobiDB-lite"/>
    </source>
</evidence>
<proteinExistence type="predicted"/>
<feature type="domain" description="Neurofascin/L1/NrCAM C-terminal" evidence="6">
    <location>
        <begin position="45"/>
        <end position="126"/>
    </location>
</feature>
<keyword evidence="4" id="KW-0472">Membrane</keyword>
<dbReference type="AlphaFoldDB" id="A0A1A7XLV2"/>
<dbReference type="EMBL" id="HADW01017681">
    <property type="protein sequence ID" value="SBP19081.1"/>
    <property type="molecule type" value="Transcribed_RNA"/>
</dbReference>
<evidence type="ECO:0000256" key="2">
    <source>
        <dbReference type="ARBA" id="ARBA00022692"/>
    </source>
</evidence>
<dbReference type="Pfam" id="PF13882">
    <property type="entry name" value="Bravo_FIGEY"/>
    <property type="match status" value="1"/>
</dbReference>
<dbReference type="GO" id="GO:0016020">
    <property type="term" value="C:membrane"/>
    <property type="evidence" value="ECO:0007669"/>
    <property type="project" value="UniProtKB-SubCell"/>
</dbReference>
<evidence type="ECO:0000313" key="7">
    <source>
        <dbReference type="EMBL" id="SBP19081.1"/>
    </source>
</evidence>
<sequence length="162" mass="17977">MNRDEGVYTLMGYGDQEGTDKWKWRHQHLVLARMRVAVDAETCQQRRGGKYAVKDKEKMEVGSEVFPVKEELYGDYSDGNEKHSDSQQSRCDDSNLGSDDSLAEYGDSVDIQFNEDGSFIGQYSGHGPVPHGNESSGPCSPVNAVPTPPITLSMSNMLNQPR</sequence>
<feature type="region of interest" description="Disordered" evidence="5">
    <location>
        <begin position="73"/>
        <end position="103"/>
    </location>
</feature>
<feature type="region of interest" description="Disordered" evidence="5">
    <location>
        <begin position="117"/>
        <end position="162"/>
    </location>
</feature>
<evidence type="ECO:0000256" key="3">
    <source>
        <dbReference type="ARBA" id="ARBA00022989"/>
    </source>
</evidence>
<evidence type="ECO:0000259" key="6">
    <source>
        <dbReference type="Pfam" id="PF13882"/>
    </source>
</evidence>
<reference evidence="7" key="1">
    <citation type="submission" date="2016-05" db="EMBL/GenBank/DDBJ databases">
        <authorList>
            <person name="Lavstsen T."/>
            <person name="Jespersen J.S."/>
        </authorList>
    </citation>
    <scope>NUCLEOTIDE SEQUENCE</scope>
    <source>
        <tissue evidence="7">Brain</tissue>
    </source>
</reference>
<organism evidence="7">
    <name type="scientific">Iconisemion striatum</name>
    <dbReference type="NCBI Taxonomy" id="60296"/>
    <lineage>
        <taxon>Eukaryota</taxon>
        <taxon>Metazoa</taxon>
        <taxon>Chordata</taxon>
        <taxon>Craniata</taxon>
        <taxon>Vertebrata</taxon>
        <taxon>Euteleostomi</taxon>
        <taxon>Actinopterygii</taxon>
        <taxon>Neopterygii</taxon>
        <taxon>Teleostei</taxon>
        <taxon>Neoteleostei</taxon>
        <taxon>Acanthomorphata</taxon>
        <taxon>Ovalentaria</taxon>
        <taxon>Atherinomorphae</taxon>
        <taxon>Cyprinodontiformes</taxon>
        <taxon>Nothobranchiidae</taxon>
        <taxon>Iconisemion</taxon>
    </lineage>
</organism>
<feature type="compositionally biased region" description="Basic and acidic residues" evidence="5">
    <location>
        <begin position="79"/>
        <end position="93"/>
    </location>
</feature>
<comment type="subcellular location">
    <subcellularLocation>
        <location evidence="1">Membrane</location>
        <topology evidence="1">Single-pass membrane protein</topology>
    </subcellularLocation>
</comment>